<dbReference type="GO" id="GO:0051536">
    <property type="term" value="F:iron-sulfur cluster binding"/>
    <property type="evidence" value="ECO:0007669"/>
    <property type="project" value="InterPro"/>
</dbReference>
<organism evidence="2 3">
    <name type="scientific">Candidatus Magnetobacterium bavaricum</name>
    <dbReference type="NCBI Taxonomy" id="29290"/>
    <lineage>
        <taxon>Bacteria</taxon>
        <taxon>Pseudomonadati</taxon>
        <taxon>Nitrospirota</taxon>
        <taxon>Thermodesulfovibrionia</taxon>
        <taxon>Thermodesulfovibrionales</taxon>
        <taxon>Candidatus Magnetobacteriaceae</taxon>
        <taxon>Candidatus Magnetobacterium</taxon>
    </lineage>
</organism>
<accession>A0A0F3GXA2</accession>
<dbReference type="CDD" id="cd06664">
    <property type="entry name" value="IscU_like"/>
    <property type="match status" value="1"/>
</dbReference>
<gene>
    <name evidence="2" type="ORF">MBAV_001193</name>
</gene>
<keyword evidence="3" id="KW-1185">Reference proteome</keyword>
<dbReference type="PATRIC" id="fig|29290.4.peg.1580"/>
<dbReference type="Gene3D" id="3.90.1010.10">
    <property type="match status" value="1"/>
</dbReference>
<dbReference type="EMBL" id="LACI01000529">
    <property type="protein sequence ID" value="KJU86619.1"/>
    <property type="molecule type" value="Genomic_DNA"/>
</dbReference>
<protein>
    <submittedName>
        <fullName evidence="2">NIF system FeS cluster assembly, NifU-like protein</fullName>
    </submittedName>
</protein>
<name>A0A0F3GXA2_9BACT</name>
<dbReference type="NCBIfam" id="TIGR03419">
    <property type="entry name" value="NifU_clost"/>
    <property type="match status" value="1"/>
</dbReference>
<feature type="domain" description="NIF system FeS cluster assembly NifU N-terminal" evidence="1">
    <location>
        <begin position="1"/>
        <end position="120"/>
    </location>
</feature>
<evidence type="ECO:0000313" key="3">
    <source>
        <dbReference type="Proteomes" id="UP000033423"/>
    </source>
</evidence>
<dbReference type="GO" id="GO:0016226">
    <property type="term" value="P:iron-sulfur cluster assembly"/>
    <property type="evidence" value="ECO:0007669"/>
    <property type="project" value="InterPro"/>
</dbReference>
<dbReference type="Proteomes" id="UP000033423">
    <property type="component" value="Unassembled WGS sequence"/>
</dbReference>
<dbReference type="Pfam" id="PF01592">
    <property type="entry name" value="NifU_N"/>
    <property type="match status" value="1"/>
</dbReference>
<dbReference type="GO" id="GO:0005506">
    <property type="term" value="F:iron ion binding"/>
    <property type="evidence" value="ECO:0007669"/>
    <property type="project" value="InterPro"/>
</dbReference>
<dbReference type="SUPFAM" id="SSF82649">
    <property type="entry name" value="SufE/NifU"/>
    <property type="match status" value="1"/>
</dbReference>
<dbReference type="AlphaFoldDB" id="A0A0F3GXA2"/>
<sequence>MYSKKLMDHFTNPRNVGEIPDADGVGMEGNPTCGDAMKLFIKIEDDRIVDAKFQTFGCGAAIAVSSMITEMAKGKTLAEALAITKESVADALDGLPPQKMHCSNLGADALRKAIEDYRSRL</sequence>
<dbReference type="PANTHER" id="PTHR10093">
    <property type="entry name" value="IRON-SULFUR CLUSTER ASSEMBLY ENZYME NIFU HOMOLOG"/>
    <property type="match status" value="1"/>
</dbReference>
<comment type="caution">
    <text evidence="2">The sequence shown here is derived from an EMBL/GenBank/DDBJ whole genome shotgun (WGS) entry which is preliminary data.</text>
</comment>
<dbReference type="InterPro" id="IPR002871">
    <property type="entry name" value="NIF_FeS_clus_asmbl_NifU_N"/>
</dbReference>
<dbReference type="InterPro" id="IPR017787">
    <property type="entry name" value="NIF_FeS_clus_asmbl_NifU-like"/>
</dbReference>
<reference evidence="2 3" key="1">
    <citation type="submission" date="2015-02" db="EMBL/GenBank/DDBJ databases">
        <title>Single-cell genomics of uncultivated deep-branching MTB reveals a conserved set of magnetosome genes.</title>
        <authorList>
            <person name="Kolinko S."/>
            <person name="Richter M."/>
            <person name="Glockner F.O."/>
            <person name="Brachmann A."/>
            <person name="Schuler D."/>
        </authorList>
    </citation>
    <scope>NUCLEOTIDE SEQUENCE [LARGE SCALE GENOMIC DNA]</scope>
    <source>
        <strain evidence="2">TM-1</strain>
    </source>
</reference>
<evidence type="ECO:0000259" key="1">
    <source>
        <dbReference type="Pfam" id="PF01592"/>
    </source>
</evidence>
<proteinExistence type="predicted"/>
<evidence type="ECO:0000313" key="2">
    <source>
        <dbReference type="EMBL" id="KJU86619.1"/>
    </source>
</evidence>